<dbReference type="SMART" id="SM00382">
    <property type="entry name" value="AAA"/>
    <property type="match status" value="1"/>
</dbReference>
<organism evidence="2 3">
    <name type="scientific">Acuticoccus mangrovi</name>
    <dbReference type="NCBI Taxonomy" id="2796142"/>
    <lineage>
        <taxon>Bacteria</taxon>
        <taxon>Pseudomonadati</taxon>
        <taxon>Pseudomonadota</taxon>
        <taxon>Alphaproteobacteria</taxon>
        <taxon>Hyphomicrobiales</taxon>
        <taxon>Amorphaceae</taxon>
        <taxon>Acuticoccus</taxon>
    </lineage>
</organism>
<dbReference type="Proteomes" id="UP000609531">
    <property type="component" value="Unassembled WGS sequence"/>
</dbReference>
<dbReference type="GO" id="GO:0005524">
    <property type="term" value="F:ATP binding"/>
    <property type="evidence" value="ECO:0007669"/>
    <property type="project" value="InterPro"/>
</dbReference>
<dbReference type="CDD" id="cd00009">
    <property type="entry name" value="AAA"/>
    <property type="match status" value="1"/>
</dbReference>
<name>A0A934IL87_9HYPH</name>
<dbReference type="AlphaFoldDB" id="A0A934IL87"/>
<dbReference type="PANTHER" id="PTHR42759:SF1">
    <property type="entry name" value="MAGNESIUM-CHELATASE SUBUNIT CHLD"/>
    <property type="match status" value="1"/>
</dbReference>
<dbReference type="InterPro" id="IPR050764">
    <property type="entry name" value="CbbQ/NirQ/NorQ/GpvN"/>
</dbReference>
<dbReference type="InterPro" id="IPR003593">
    <property type="entry name" value="AAA+_ATPase"/>
</dbReference>
<evidence type="ECO:0000313" key="2">
    <source>
        <dbReference type="EMBL" id="MBJ3774368.1"/>
    </source>
</evidence>
<sequence>MRYPSGVPSRTIGRNPLPEGTALSALPTSIDETEALLAGADYVADRSLATVLYLALKLQRPLFLEGEAGVGKTEIAKVLASALGRKLIRLQCYEGLDQAAALYEWNYPAQMLAIRQAEASDGHAVDVFSERFLIKRPILEALQTPTEGAPVLLIDELDRADEAFEAFLLEVLSDFQVTIPEFGTVRAAEPPIVIITTNRTREIHDALKRRCLYHWVDYPSMTREREIVRRKATGAGERLAEEVVAFVQMLRAGDLFKPPGVAETLDWAQALAELDQMVLEPGVADDTLGVLLKYQDDIAKVRGSEVQRMIDEIRARAASHPV</sequence>
<dbReference type="Pfam" id="PF07728">
    <property type="entry name" value="AAA_5"/>
    <property type="match status" value="1"/>
</dbReference>
<dbReference type="PANTHER" id="PTHR42759">
    <property type="entry name" value="MOXR FAMILY PROTEIN"/>
    <property type="match status" value="1"/>
</dbReference>
<evidence type="ECO:0000313" key="3">
    <source>
        <dbReference type="Proteomes" id="UP000609531"/>
    </source>
</evidence>
<dbReference type="EMBL" id="JAEKJA010000001">
    <property type="protein sequence ID" value="MBJ3774368.1"/>
    <property type="molecule type" value="Genomic_DNA"/>
</dbReference>
<protein>
    <submittedName>
        <fullName evidence="2">MoxR family ATPase</fullName>
    </submittedName>
</protein>
<dbReference type="InterPro" id="IPR027417">
    <property type="entry name" value="P-loop_NTPase"/>
</dbReference>
<keyword evidence="3" id="KW-1185">Reference proteome</keyword>
<feature type="domain" description="AAA+ ATPase" evidence="1">
    <location>
        <begin position="58"/>
        <end position="219"/>
    </location>
</feature>
<dbReference type="Gene3D" id="3.40.50.300">
    <property type="entry name" value="P-loop containing nucleotide triphosphate hydrolases"/>
    <property type="match status" value="1"/>
</dbReference>
<dbReference type="SUPFAM" id="SSF52540">
    <property type="entry name" value="P-loop containing nucleoside triphosphate hydrolases"/>
    <property type="match status" value="1"/>
</dbReference>
<evidence type="ECO:0000259" key="1">
    <source>
        <dbReference type="SMART" id="SM00382"/>
    </source>
</evidence>
<proteinExistence type="predicted"/>
<dbReference type="InterPro" id="IPR011704">
    <property type="entry name" value="ATPase_dyneun-rel_AAA"/>
</dbReference>
<comment type="caution">
    <text evidence="2">The sequence shown here is derived from an EMBL/GenBank/DDBJ whole genome shotgun (WGS) entry which is preliminary data.</text>
</comment>
<gene>
    <name evidence="2" type="ORF">JCR33_01630</name>
</gene>
<accession>A0A934IL87</accession>
<dbReference type="GO" id="GO:0016887">
    <property type="term" value="F:ATP hydrolysis activity"/>
    <property type="evidence" value="ECO:0007669"/>
    <property type="project" value="InterPro"/>
</dbReference>
<reference evidence="2" key="1">
    <citation type="submission" date="2020-12" db="EMBL/GenBank/DDBJ databases">
        <title>Bacterial taxonomy.</title>
        <authorList>
            <person name="Pan X."/>
        </authorList>
    </citation>
    <scope>NUCLEOTIDE SEQUENCE</scope>
    <source>
        <strain evidence="2">B2012</strain>
    </source>
</reference>